<gene>
    <name evidence="2" type="ORF">RCOM_1666500</name>
</gene>
<dbReference type="eggNOG" id="KOG0017">
    <property type="taxonomic scope" value="Eukaryota"/>
</dbReference>
<accession>B9RL56</accession>
<organism evidence="2 3">
    <name type="scientific">Ricinus communis</name>
    <name type="common">Castor bean</name>
    <dbReference type="NCBI Taxonomy" id="3988"/>
    <lineage>
        <taxon>Eukaryota</taxon>
        <taxon>Viridiplantae</taxon>
        <taxon>Streptophyta</taxon>
        <taxon>Embryophyta</taxon>
        <taxon>Tracheophyta</taxon>
        <taxon>Spermatophyta</taxon>
        <taxon>Magnoliopsida</taxon>
        <taxon>eudicotyledons</taxon>
        <taxon>Gunneridae</taxon>
        <taxon>Pentapetalae</taxon>
        <taxon>rosids</taxon>
        <taxon>fabids</taxon>
        <taxon>Malpighiales</taxon>
        <taxon>Euphorbiaceae</taxon>
        <taxon>Acalyphoideae</taxon>
        <taxon>Acalypheae</taxon>
        <taxon>Ricinus</taxon>
    </lineage>
</organism>
<name>B9RL56_RICCO</name>
<evidence type="ECO:0000313" key="3">
    <source>
        <dbReference type="Proteomes" id="UP000008311"/>
    </source>
</evidence>
<dbReference type="AlphaFoldDB" id="B9RL56"/>
<keyword evidence="3" id="KW-1185">Reference proteome</keyword>
<dbReference type="Proteomes" id="UP000008311">
    <property type="component" value="Unassembled WGS sequence"/>
</dbReference>
<dbReference type="PANTHER" id="PTHR35046:SF25">
    <property type="entry name" value="RETROTRANSPOSON GAG DOMAIN-CONTAINING PROTEIN"/>
    <property type="match status" value="1"/>
</dbReference>
<proteinExistence type="predicted"/>
<evidence type="ECO:0000313" key="2">
    <source>
        <dbReference type="EMBL" id="EEF47875.1"/>
    </source>
</evidence>
<evidence type="ECO:0000259" key="1">
    <source>
        <dbReference type="Pfam" id="PF03732"/>
    </source>
</evidence>
<dbReference type="EMBL" id="EQ973787">
    <property type="protein sequence ID" value="EEF47875.1"/>
    <property type="molecule type" value="Genomic_DNA"/>
</dbReference>
<sequence>MEQRIQEMIDERMDRVVEQLTNRLTMIFSNQNRAQENNRLEQLVEDEDLGDEYDDEVPRQRHLQAEEFLDWLAMVEEILDFKGVLEDKRVPLVATRLRGRATAWWQQSKLTRARLEKDKIATLEKMKKHMRSAFLPYNFQRLMYQRLQNLRQGMRLMDDYTTEFYQLIARNEI</sequence>
<dbReference type="PANTHER" id="PTHR35046">
    <property type="entry name" value="ZINC KNUCKLE (CCHC-TYPE) FAMILY PROTEIN"/>
    <property type="match status" value="1"/>
</dbReference>
<reference evidence="3" key="1">
    <citation type="journal article" date="2010" name="Nat. Biotechnol.">
        <title>Draft genome sequence of the oilseed species Ricinus communis.</title>
        <authorList>
            <person name="Chan A.P."/>
            <person name="Crabtree J."/>
            <person name="Zhao Q."/>
            <person name="Lorenzi H."/>
            <person name="Orvis J."/>
            <person name="Puiu D."/>
            <person name="Melake-Berhan A."/>
            <person name="Jones K.M."/>
            <person name="Redman J."/>
            <person name="Chen G."/>
            <person name="Cahoon E.B."/>
            <person name="Gedil M."/>
            <person name="Stanke M."/>
            <person name="Haas B.J."/>
            <person name="Wortman J.R."/>
            <person name="Fraser-Liggett C.M."/>
            <person name="Ravel J."/>
            <person name="Rabinowicz P.D."/>
        </authorList>
    </citation>
    <scope>NUCLEOTIDE SEQUENCE [LARGE SCALE GENOMIC DNA]</scope>
    <source>
        <strain evidence="3">cv. Hale</strain>
    </source>
</reference>
<feature type="domain" description="Retrotransposon gag" evidence="1">
    <location>
        <begin position="92"/>
        <end position="170"/>
    </location>
</feature>
<dbReference type="InterPro" id="IPR005162">
    <property type="entry name" value="Retrotrans_gag_dom"/>
</dbReference>
<protein>
    <recommendedName>
        <fullName evidence="1">Retrotransposon gag domain-containing protein</fullName>
    </recommendedName>
</protein>
<dbReference type="InParanoid" id="B9RL56"/>
<dbReference type="Pfam" id="PF03732">
    <property type="entry name" value="Retrotrans_gag"/>
    <property type="match status" value="1"/>
</dbReference>